<name>A0AAW9RKN6_9HYPH</name>
<dbReference type="RefSeq" id="WP_340327705.1">
    <property type="nucleotide sequence ID" value="NZ_JAZHOF010000001.1"/>
</dbReference>
<dbReference type="InterPro" id="IPR006176">
    <property type="entry name" value="3-OHacyl-CoA_DH_NAD-bd"/>
</dbReference>
<reference evidence="5 6" key="1">
    <citation type="submission" date="2024-02" db="EMBL/GenBank/DDBJ databases">
        <title>Genome analysis and characterization of Microbaculum marinisediminis sp. nov., isolated from marine sediment.</title>
        <authorList>
            <person name="Du Z.-J."/>
            <person name="Ye Y.-Q."/>
            <person name="Zhang Z.-R."/>
            <person name="Yuan S.-M."/>
            <person name="Zhang X.-Y."/>
        </authorList>
    </citation>
    <scope>NUCLEOTIDE SEQUENCE [LARGE SCALE GENOMIC DNA]</scope>
    <source>
        <strain evidence="5 6">SDUM1044001</strain>
    </source>
</reference>
<keyword evidence="6" id="KW-1185">Reference proteome</keyword>
<evidence type="ECO:0000313" key="6">
    <source>
        <dbReference type="Proteomes" id="UP001378188"/>
    </source>
</evidence>
<dbReference type="PANTHER" id="PTHR48075">
    <property type="entry name" value="3-HYDROXYACYL-COA DEHYDROGENASE FAMILY PROTEIN"/>
    <property type="match status" value="1"/>
</dbReference>
<dbReference type="InterPro" id="IPR006108">
    <property type="entry name" value="3HC_DH_C"/>
</dbReference>
<dbReference type="Gene3D" id="3.40.50.720">
    <property type="entry name" value="NAD(P)-binding Rossmann-like Domain"/>
    <property type="match status" value="1"/>
</dbReference>
<feature type="domain" description="3-hydroxyacyl-CoA dehydrogenase NAD binding" evidence="4">
    <location>
        <begin position="5"/>
        <end position="181"/>
    </location>
</feature>
<dbReference type="PANTHER" id="PTHR48075:SF1">
    <property type="entry name" value="LAMBDA-CRYSTALLIN HOMOLOG"/>
    <property type="match status" value="1"/>
</dbReference>
<dbReference type="GO" id="GO:0003857">
    <property type="term" value="F:(3S)-3-hydroxyacyl-CoA dehydrogenase (NAD+) activity"/>
    <property type="evidence" value="ECO:0007669"/>
    <property type="project" value="UniProtKB-EC"/>
</dbReference>
<evidence type="ECO:0000259" key="4">
    <source>
        <dbReference type="Pfam" id="PF02737"/>
    </source>
</evidence>
<organism evidence="5 6">
    <name type="scientific">Microbaculum marinum</name>
    <dbReference type="NCBI Taxonomy" id="1764581"/>
    <lineage>
        <taxon>Bacteria</taxon>
        <taxon>Pseudomonadati</taxon>
        <taxon>Pseudomonadota</taxon>
        <taxon>Alphaproteobacteria</taxon>
        <taxon>Hyphomicrobiales</taxon>
        <taxon>Tepidamorphaceae</taxon>
        <taxon>Microbaculum</taxon>
    </lineage>
</organism>
<dbReference type="Proteomes" id="UP001378188">
    <property type="component" value="Unassembled WGS sequence"/>
</dbReference>
<evidence type="ECO:0000259" key="3">
    <source>
        <dbReference type="Pfam" id="PF00725"/>
    </source>
</evidence>
<dbReference type="GO" id="GO:0050104">
    <property type="term" value="F:L-gulonate 3-dehydrogenase activity"/>
    <property type="evidence" value="ECO:0007669"/>
    <property type="project" value="TreeGrafter"/>
</dbReference>
<evidence type="ECO:0000256" key="2">
    <source>
        <dbReference type="ARBA" id="ARBA00023002"/>
    </source>
</evidence>
<dbReference type="EC" id="1.1.1.35" evidence="5"/>
<sequence length="314" mass="34721">MTRPVGIVGAGLVGSGWAIVFARAGYPVRVFDSDARTMATFAERVRGNLEDLARYELIDSPDAVFERVEMVDTLEQAVGEADHVQESVFERTDVKQAIYRQIDEVVGADTVVGSSSSGIPASEFTDGLDHRENYLVVHPVNPPYLVPVVEIVPAPWTRAEAVERATTLMEAVGQVPVLVRREVAGFVLNRLQGALLREAWALYEEGYASLEDIDKTVSAGLGRRWSFMGPFETIDLNAPGGISDYAERLGGLYLDIARQRSDPQPWSRNLIARADAERRGALPKESLGERTKWRDRRLMALSAFMARSREAEGE</sequence>
<dbReference type="NCBIfam" id="NF004783">
    <property type="entry name" value="PRK06129.1"/>
    <property type="match status" value="1"/>
</dbReference>
<comment type="similarity">
    <text evidence="1">Belongs to the 3-hydroxyacyl-CoA dehydrogenase family.</text>
</comment>
<dbReference type="Gene3D" id="1.10.1040.10">
    <property type="entry name" value="N-(1-d-carboxylethyl)-l-norvaline Dehydrogenase, domain 2"/>
    <property type="match status" value="1"/>
</dbReference>
<dbReference type="SUPFAM" id="SSF51735">
    <property type="entry name" value="NAD(P)-binding Rossmann-fold domains"/>
    <property type="match status" value="1"/>
</dbReference>
<keyword evidence="2 5" id="KW-0560">Oxidoreductase</keyword>
<dbReference type="AlphaFoldDB" id="A0AAW9RKN6"/>
<dbReference type="EMBL" id="JAZHOF010000001">
    <property type="protein sequence ID" value="MEJ8569964.1"/>
    <property type="molecule type" value="Genomic_DNA"/>
</dbReference>
<dbReference type="GO" id="GO:0070403">
    <property type="term" value="F:NAD+ binding"/>
    <property type="evidence" value="ECO:0007669"/>
    <property type="project" value="InterPro"/>
</dbReference>
<evidence type="ECO:0000313" key="5">
    <source>
        <dbReference type="EMBL" id="MEJ8569964.1"/>
    </source>
</evidence>
<gene>
    <name evidence="5" type="ORF">V3328_00660</name>
</gene>
<dbReference type="PROSITE" id="PS00067">
    <property type="entry name" value="3HCDH"/>
    <property type="match status" value="1"/>
</dbReference>
<feature type="domain" description="3-hydroxyacyl-CoA dehydrogenase C-terminal" evidence="3">
    <location>
        <begin position="185"/>
        <end position="250"/>
    </location>
</feature>
<dbReference type="InterPro" id="IPR006180">
    <property type="entry name" value="3-OHacyl-CoA_DH_CS"/>
</dbReference>
<dbReference type="InterPro" id="IPR008927">
    <property type="entry name" value="6-PGluconate_DH-like_C_sf"/>
</dbReference>
<dbReference type="InterPro" id="IPR013328">
    <property type="entry name" value="6PGD_dom2"/>
</dbReference>
<evidence type="ECO:0000256" key="1">
    <source>
        <dbReference type="ARBA" id="ARBA00009463"/>
    </source>
</evidence>
<dbReference type="InterPro" id="IPR036291">
    <property type="entry name" value="NAD(P)-bd_dom_sf"/>
</dbReference>
<dbReference type="SUPFAM" id="SSF48179">
    <property type="entry name" value="6-phosphogluconate dehydrogenase C-terminal domain-like"/>
    <property type="match status" value="1"/>
</dbReference>
<dbReference type="Pfam" id="PF00725">
    <property type="entry name" value="3HCDH"/>
    <property type="match status" value="1"/>
</dbReference>
<comment type="caution">
    <text evidence="5">The sequence shown here is derived from an EMBL/GenBank/DDBJ whole genome shotgun (WGS) entry which is preliminary data.</text>
</comment>
<accession>A0AAW9RKN6</accession>
<proteinExistence type="inferred from homology"/>
<protein>
    <submittedName>
        <fullName evidence="5">3-hydroxyacyl-CoA dehydrogenase</fullName>
        <ecNumber evidence="5">1.1.1.35</ecNumber>
    </submittedName>
</protein>
<dbReference type="GO" id="GO:0006631">
    <property type="term" value="P:fatty acid metabolic process"/>
    <property type="evidence" value="ECO:0007669"/>
    <property type="project" value="InterPro"/>
</dbReference>
<dbReference type="Pfam" id="PF02737">
    <property type="entry name" value="3HCDH_N"/>
    <property type="match status" value="1"/>
</dbReference>